<evidence type="ECO:0000256" key="1">
    <source>
        <dbReference type="ARBA" id="ARBA00004651"/>
    </source>
</evidence>
<feature type="transmembrane region" description="Helical" evidence="6">
    <location>
        <begin position="339"/>
        <end position="361"/>
    </location>
</feature>
<evidence type="ECO:0000313" key="7">
    <source>
        <dbReference type="EMBL" id="MBU3874211.1"/>
    </source>
</evidence>
<dbReference type="PANTHER" id="PTHR47089">
    <property type="entry name" value="ABC TRANSPORTER, PERMEASE PROTEIN"/>
    <property type="match status" value="1"/>
</dbReference>
<protein>
    <submittedName>
        <fullName evidence="7">ABC transporter permease</fullName>
    </submittedName>
</protein>
<comment type="caution">
    <text evidence="7">The sequence shown here is derived from an EMBL/GenBank/DDBJ whole genome shotgun (WGS) entry which is preliminary data.</text>
</comment>
<evidence type="ECO:0000256" key="4">
    <source>
        <dbReference type="ARBA" id="ARBA00022989"/>
    </source>
</evidence>
<feature type="transmembrane region" description="Helical" evidence="6">
    <location>
        <begin position="111"/>
        <end position="132"/>
    </location>
</feature>
<name>A0ABS6CZ02_9FIRM</name>
<keyword evidence="4 6" id="KW-1133">Transmembrane helix</keyword>
<dbReference type="Pfam" id="PF02653">
    <property type="entry name" value="BPD_transp_2"/>
    <property type="match status" value="1"/>
</dbReference>
<evidence type="ECO:0000256" key="2">
    <source>
        <dbReference type="ARBA" id="ARBA00022475"/>
    </source>
</evidence>
<comment type="subcellular location">
    <subcellularLocation>
        <location evidence="1">Cell membrane</location>
        <topology evidence="1">Multi-pass membrane protein</topology>
    </subcellularLocation>
</comment>
<dbReference type="Proteomes" id="UP000723714">
    <property type="component" value="Unassembled WGS sequence"/>
</dbReference>
<reference evidence="7 8" key="1">
    <citation type="submission" date="2021-06" db="EMBL/GenBank/DDBJ databases">
        <title>Faecalicatena sp. nov. isolated from porcine feces.</title>
        <authorList>
            <person name="Oh B.S."/>
            <person name="Lee J.H."/>
        </authorList>
    </citation>
    <scope>NUCLEOTIDE SEQUENCE [LARGE SCALE GENOMIC DNA]</scope>
    <source>
        <strain evidence="7 8">AGMB00832</strain>
    </source>
</reference>
<evidence type="ECO:0000256" key="5">
    <source>
        <dbReference type="ARBA" id="ARBA00023136"/>
    </source>
</evidence>
<proteinExistence type="predicted"/>
<feature type="transmembrane region" description="Helical" evidence="6">
    <location>
        <begin position="262"/>
        <end position="281"/>
    </location>
</feature>
<dbReference type="PROSITE" id="PS51257">
    <property type="entry name" value="PROKAR_LIPOPROTEIN"/>
    <property type="match status" value="1"/>
</dbReference>
<dbReference type="EMBL" id="JABACJ020000001">
    <property type="protein sequence ID" value="MBU3874211.1"/>
    <property type="molecule type" value="Genomic_DNA"/>
</dbReference>
<feature type="transmembrane region" description="Helical" evidence="6">
    <location>
        <begin position="56"/>
        <end position="76"/>
    </location>
</feature>
<keyword evidence="5 6" id="KW-0472">Membrane</keyword>
<feature type="transmembrane region" description="Helical" evidence="6">
    <location>
        <begin position="141"/>
        <end position="161"/>
    </location>
</feature>
<feature type="transmembrane region" description="Helical" evidence="6">
    <location>
        <begin position="211"/>
        <end position="229"/>
    </location>
</feature>
<evidence type="ECO:0000256" key="6">
    <source>
        <dbReference type="SAM" id="Phobius"/>
    </source>
</evidence>
<keyword evidence="8" id="KW-1185">Reference proteome</keyword>
<dbReference type="CDD" id="cd06580">
    <property type="entry name" value="TM_PBP1_transp_TpRbsC_like"/>
    <property type="match status" value="1"/>
</dbReference>
<dbReference type="RefSeq" id="WP_216238209.1">
    <property type="nucleotide sequence ID" value="NZ_JABACJ020000001.1"/>
</dbReference>
<organism evidence="7 8">
    <name type="scientific">Faecalicatena faecalis</name>
    <dbReference type="NCBI Taxonomy" id="2726362"/>
    <lineage>
        <taxon>Bacteria</taxon>
        <taxon>Bacillati</taxon>
        <taxon>Bacillota</taxon>
        <taxon>Clostridia</taxon>
        <taxon>Lachnospirales</taxon>
        <taxon>Lachnospiraceae</taxon>
        <taxon>Faecalicatena</taxon>
    </lineage>
</organism>
<dbReference type="PANTHER" id="PTHR47089:SF1">
    <property type="entry name" value="GUANOSINE ABC TRANSPORTER PERMEASE PROTEIN NUPP"/>
    <property type="match status" value="1"/>
</dbReference>
<feature type="transmembrane region" description="Helical" evidence="6">
    <location>
        <begin position="88"/>
        <end position="105"/>
    </location>
</feature>
<gene>
    <name evidence="7" type="ORF">HGO97_000060</name>
</gene>
<sequence length="372" mass="39184">MERLAKICKKQITVTILAILCGFLVAAVILACTGYSPADAFAILGEGIFSKPKYIVNVIVKATPIILTGLSVVFAFKVGLFNIGAEGEYIVGTIVAVIIGITCDFPPVIEFLLILAGGMLAGALYGAIIGFLKAKFGIHEVITGIMLNWIAFYAANFVVTLDRFHQPDSSSTYEINESGMDLIYRFKMSESGREAVKNSPLLLETVGKTDLNIGILIAVAAAILIWVILRKTTKGFALRTVGFNKEAAECAGISVQKNVIHAMMISGALAGLSGALMITGVSHKIMTLAATENYGFNGLSVAMLAGNSPIGAIFAGLLFAGLFYGGGSIQSTIGAPSEIINIMVGTIVFFVAIAGLFPMIVEKLGKKVAKRG</sequence>
<keyword evidence="3 6" id="KW-0812">Transmembrane</keyword>
<accession>A0ABS6CZ02</accession>
<dbReference type="InterPro" id="IPR001851">
    <property type="entry name" value="ABC_transp_permease"/>
</dbReference>
<evidence type="ECO:0000256" key="3">
    <source>
        <dbReference type="ARBA" id="ARBA00022692"/>
    </source>
</evidence>
<evidence type="ECO:0000313" key="8">
    <source>
        <dbReference type="Proteomes" id="UP000723714"/>
    </source>
</evidence>
<feature type="transmembrane region" description="Helical" evidence="6">
    <location>
        <begin position="301"/>
        <end position="327"/>
    </location>
</feature>
<feature type="transmembrane region" description="Helical" evidence="6">
    <location>
        <begin position="12"/>
        <end position="36"/>
    </location>
</feature>
<keyword evidence="2" id="KW-1003">Cell membrane</keyword>